<keyword evidence="9" id="KW-1185">Reference proteome</keyword>
<feature type="domain" description="Glycoside hydrolase family 2 catalytic" evidence="5">
    <location>
        <begin position="268"/>
        <end position="532"/>
    </location>
</feature>
<keyword evidence="2" id="KW-0378">Hydrolase</keyword>
<dbReference type="Proteomes" id="UP001344906">
    <property type="component" value="Unassembled WGS sequence"/>
</dbReference>
<proteinExistence type="inferred from homology"/>
<dbReference type="Gene3D" id="3.20.20.80">
    <property type="entry name" value="Glycosidases"/>
    <property type="match status" value="1"/>
</dbReference>
<dbReference type="Gene3D" id="2.60.120.260">
    <property type="entry name" value="Galactose-binding domain-like"/>
    <property type="match status" value="1"/>
</dbReference>
<feature type="domain" description="Glycoside hydrolase family 2" evidence="7">
    <location>
        <begin position="677"/>
        <end position="778"/>
    </location>
</feature>
<dbReference type="Pfam" id="PF18565">
    <property type="entry name" value="Glyco_hydro2_C5"/>
    <property type="match status" value="1"/>
</dbReference>
<reference evidence="8 9" key="1">
    <citation type="submission" date="2023-02" db="EMBL/GenBank/DDBJ databases">
        <title>Dictyobacter halimunensis sp. nov., a new member of the class Ktedonobacteria from forest soil in a geothermal area.</title>
        <authorList>
            <person name="Rachmania M.K."/>
            <person name="Ningsih F."/>
            <person name="Sakai Y."/>
            <person name="Yabe S."/>
            <person name="Yokota A."/>
            <person name="Sjamsuridzal W."/>
        </authorList>
    </citation>
    <scope>NUCLEOTIDE SEQUENCE [LARGE SCALE GENOMIC DNA]</scope>
    <source>
        <strain evidence="8 9">S3.2.2.5</strain>
    </source>
</reference>
<feature type="domain" description="DUF4982" evidence="6">
    <location>
        <begin position="610"/>
        <end position="662"/>
    </location>
</feature>
<dbReference type="InterPro" id="IPR051913">
    <property type="entry name" value="GH2_Domain-Containing"/>
</dbReference>
<dbReference type="InterPro" id="IPR013783">
    <property type="entry name" value="Ig-like_fold"/>
</dbReference>
<evidence type="ECO:0000259" key="5">
    <source>
        <dbReference type="Pfam" id="PF02836"/>
    </source>
</evidence>
<sequence length="788" mass="87809">MIKQPFDLDWEYSEASGMMAQFFAQWQPINLPHDAMIGKPRAANNPSGSHGGYFPGNVANYRKKFFAPEDWKGQSVQLEFEGVYMNAEVSVNRQLLRLQPYGYTSFVVDITPALAYGQENEVMVSANTTAQPNSRWYSGTGIYRHVWLRRGGDIHIKPWGIFVTTPIVDPAASVIHVSTELASISESHDGAILRTTIFNGESMEIAQTETPLKGFFVQQTLLVKEARLWSVDKPYLYTLLSEVLLGDSVIDTETTTFGIRSIRVDAQNGFRLNGVPLKLKGGCIHHDHGPLGAASYDRAEERKVEVLKSAGFNALRSAHNPPAPALLDACDRLGLLVIDETFDCWRQGKNPNDYHVYFEEWWQRDTAALVKRDRNHPSVIMWSIGNEILEALGIPDGASWSRRQADFVRSLDSTRFVTSAILMYVDFEESGVLNQLEPSPVPDDPEKDIWAKMTTEFAQPLDVVGYNYMHQRYAGDGARYPCRIIAGTETWPHMAYDYWEETERLPHVIGDFVWTAWDYLGEAGIGQVTSDGKLAFAAPYPYHLANTGDFDTCGFKRPQSFYRDLLWGVRTEPFIGVLDPQLADKPLKFLPWGWEPVIESWTFPGAEDRSTRVDIYAVDEEVELFINGVSFGRKPVSQNKATFDAIYQPGIVEAVSYCGGEKRGHTSLKTAGAPAALRLTPDRSTINSTYGDLAYITVNIVDQDGDVVPTAEHEVSFEVSGAGELIALGTANPLSEEPYVGKQRKAWHGRLLAIVRSNGQTGDIIFSAHADGLPSSEIRLSAAVQRAN</sequence>
<evidence type="ECO:0000313" key="9">
    <source>
        <dbReference type="Proteomes" id="UP001344906"/>
    </source>
</evidence>
<gene>
    <name evidence="8" type="ORF">KDH_08260</name>
</gene>
<dbReference type="RefSeq" id="WP_338247694.1">
    <property type="nucleotide sequence ID" value="NZ_BSRI01000001.1"/>
</dbReference>
<evidence type="ECO:0000256" key="2">
    <source>
        <dbReference type="ARBA" id="ARBA00022801"/>
    </source>
</evidence>
<dbReference type="EMBL" id="BSRI01000001">
    <property type="protein sequence ID" value="GLV53975.1"/>
    <property type="molecule type" value="Genomic_DNA"/>
</dbReference>
<dbReference type="InterPro" id="IPR023232">
    <property type="entry name" value="Glyco_hydro_2_AS"/>
</dbReference>
<dbReference type="InterPro" id="IPR008979">
    <property type="entry name" value="Galactose-bd-like_sf"/>
</dbReference>
<dbReference type="PANTHER" id="PTHR42732">
    <property type="entry name" value="BETA-GALACTOSIDASE"/>
    <property type="match status" value="1"/>
</dbReference>
<accession>A0ABQ6FK06</accession>
<dbReference type="InterPro" id="IPR032311">
    <property type="entry name" value="DUF4982"/>
</dbReference>
<dbReference type="Pfam" id="PF02836">
    <property type="entry name" value="Glyco_hydro_2_C"/>
    <property type="match status" value="1"/>
</dbReference>
<dbReference type="PRINTS" id="PR00132">
    <property type="entry name" value="GLHYDRLASE2"/>
</dbReference>
<dbReference type="InterPro" id="IPR040605">
    <property type="entry name" value="Glyco_hydro2_dom5"/>
</dbReference>
<dbReference type="InterPro" id="IPR006101">
    <property type="entry name" value="Glyco_hydro_2"/>
</dbReference>
<dbReference type="PROSITE" id="PS00608">
    <property type="entry name" value="GLYCOSYL_HYDROL_F2_2"/>
    <property type="match status" value="1"/>
</dbReference>
<evidence type="ECO:0000256" key="1">
    <source>
        <dbReference type="ARBA" id="ARBA00007401"/>
    </source>
</evidence>
<evidence type="ECO:0000259" key="4">
    <source>
        <dbReference type="Pfam" id="PF00703"/>
    </source>
</evidence>
<organism evidence="8 9">
    <name type="scientific">Dictyobacter halimunensis</name>
    <dbReference type="NCBI Taxonomy" id="3026934"/>
    <lineage>
        <taxon>Bacteria</taxon>
        <taxon>Bacillati</taxon>
        <taxon>Chloroflexota</taxon>
        <taxon>Ktedonobacteria</taxon>
        <taxon>Ktedonobacterales</taxon>
        <taxon>Dictyobacteraceae</taxon>
        <taxon>Dictyobacter</taxon>
    </lineage>
</organism>
<dbReference type="InterPro" id="IPR036156">
    <property type="entry name" value="Beta-gal/glucu_dom_sf"/>
</dbReference>
<dbReference type="SUPFAM" id="SSF51445">
    <property type="entry name" value="(Trans)glycosidases"/>
    <property type="match status" value="1"/>
</dbReference>
<dbReference type="Pfam" id="PF16355">
    <property type="entry name" value="DUF4982"/>
    <property type="match status" value="1"/>
</dbReference>
<comment type="similarity">
    <text evidence="1">Belongs to the glycosyl hydrolase 2 family.</text>
</comment>
<evidence type="ECO:0000259" key="7">
    <source>
        <dbReference type="Pfam" id="PF18565"/>
    </source>
</evidence>
<feature type="domain" description="Glycoside hydrolase family 2 immunoglobulin-like beta-sandwich" evidence="4">
    <location>
        <begin position="155"/>
        <end position="260"/>
    </location>
</feature>
<protein>
    <submittedName>
        <fullName evidence="8">Beta-galactosidase</fullName>
    </submittedName>
</protein>
<evidence type="ECO:0000256" key="3">
    <source>
        <dbReference type="ARBA" id="ARBA00023295"/>
    </source>
</evidence>
<dbReference type="SUPFAM" id="SSF49303">
    <property type="entry name" value="beta-Galactosidase/glucuronidase domain"/>
    <property type="match status" value="1"/>
</dbReference>
<dbReference type="Pfam" id="PF00703">
    <property type="entry name" value="Glyco_hydro_2"/>
    <property type="match status" value="1"/>
</dbReference>
<name>A0ABQ6FK06_9CHLR</name>
<evidence type="ECO:0000259" key="6">
    <source>
        <dbReference type="Pfam" id="PF16355"/>
    </source>
</evidence>
<dbReference type="PANTHER" id="PTHR42732:SF1">
    <property type="entry name" value="BETA-MANNOSIDASE"/>
    <property type="match status" value="1"/>
</dbReference>
<evidence type="ECO:0000313" key="8">
    <source>
        <dbReference type="EMBL" id="GLV53975.1"/>
    </source>
</evidence>
<dbReference type="InterPro" id="IPR006102">
    <property type="entry name" value="Ig-like_GH2"/>
</dbReference>
<keyword evidence="3" id="KW-0326">Glycosidase</keyword>
<comment type="caution">
    <text evidence="8">The sequence shown here is derived from an EMBL/GenBank/DDBJ whole genome shotgun (WGS) entry which is preliminary data.</text>
</comment>
<dbReference type="SUPFAM" id="SSF49785">
    <property type="entry name" value="Galactose-binding domain-like"/>
    <property type="match status" value="1"/>
</dbReference>
<dbReference type="InterPro" id="IPR006103">
    <property type="entry name" value="Glyco_hydro_2_cat"/>
</dbReference>
<dbReference type="InterPro" id="IPR017853">
    <property type="entry name" value="GH"/>
</dbReference>
<dbReference type="Gene3D" id="2.60.40.10">
    <property type="entry name" value="Immunoglobulins"/>
    <property type="match status" value="3"/>
</dbReference>